<reference evidence="4 5" key="1">
    <citation type="submission" date="2020-08" db="EMBL/GenBank/DDBJ databases">
        <title>Genomic Encyclopedia of Type Strains, Phase IV (KMG-V): Genome sequencing to study the core and pangenomes of soil and plant-associated prokaryotes.</title>
        <authorList>
            <person name="Whitman W."/>
        </authorList>
    </citation>
    <scope>NUCLEOTIDE SEQUENCE [LARGE SCALE GENOMIC DNA]</scope>
    <source>
        <strain evidence="2 5">SEMIA 444</strain>
        <strain evidence="1 4">SEMIA 448</strain>
        <strain evidence="3 6">SEMIA 452</strain>
    </source>
</reference>
<accession>A0A7W6XAR2</accession>
<keyword evidence="5" id="KW-1185">Reference proteome</keyword>
<dbReference type="Proteomes" id="UP000576087">
    <property type="component" value="Unassembled WGS sequence"/>
</dbReference>
<evidence type="ECO:0000313" key="6">
    <source>
        <dbReference type="Proteomes" id="UP000576087"/>
    </source>
</evidence>
<evidence type="ECO:0000313" key="3">
    <source>
        <dbReference type="EMBL" id="MBB4445852.1"/>
    </source>
</evidence>
<evidence type="ECO:0000313" key="2">
    <source>
        <dbReference type="EMBL" id="MBB4411163.1"/>
    </source>
</evidence>
<dbReference type="AlphaFoldDB" id="A0A7W6XAR2"/>
<evidence type="ECO:0000313" key="4">
    <source>
        <dbReference type="Proteomes" id="UP000520770"/>
    </source>
</evidence>
<dbReference type="EMBL" id="JACIGY010000001">
    <property type="protein sequence ID" value="MBB4411163.1"/>
    <property type="molecule type" value="Genomic_DNA"/>
</dbReference>
<dbReference type="RefSeq" id="WP_148143025.1">
    <property type="nucleotide sequence ID" value="NZ_JACIGW010000001.1"/>
</dbReference>
<dbReference type="EMBL" id="JACIGW010000001">
    <property type="protein sequence ID" value="MBB4346443.1"/>
    <property type="molecule type" value="Genomic_DNA"/>
</dbReference>
<dbReference type="EMBL" id="JACIHM010000001">
    <property type="protein sequence ID" value="MBB4445852.1"/>
    <property type="molecule type" value="Genomic_DNA"/>
</dbReference>
<sequence>MTNKRQDAEDVLRDGLESLPEPLDLVVARAPAAHVETDEDVDEALRETFPASDPPASFRTA</sequence>
<evidence type="ECO:0000313" key="1">
    <source>
        <dbReference type="EMBL" id="MBB4346443.1"/>
    </source>
</evidence>
<protein>
    <submittedName>
        <fullName evidence="2">Uncharacterized protein</fullName>
    </submittedName>
</protein>
<evidence type="ECO:0000313" key="5">
    <source>
        <dbReference type="Proteomes" id="UP000524535"/>
    </source>
</evidence>
<gene>
    <name evidence="2" type="ORF">GGE31_001634</name>
    <name evidence="1" type="ORF">GGE33_000151</name>
    <name evidence="3" type="ORF">GGE35_001634</name>
</gene>
<dbReference type="Proteomes" id="UP000524535">
    <property type="component" value="Unassembled WGS sequence"/>
</dbReference>
<comment type="caution">
    <text evidence="2">The sequence shown here is derived from an EMBL/GenBank/DDBJ whole genome shotgun (WGS) entry which is preliminary data.</text>
</comment>
<organism evidence="2 5">
    <name type="scientific">Aliirhizobium cellulosilyticum</name>
    <dbReference type="NCBI Taxonomy" id="393664"/>
    <lineage>
        <taxon>Bacteria</taxon>
        <taxon>Pseudomonadati</taxon>
        <taxon>Pseudomonadota</taxon>
        <taxon>Alphaproteobacteria</taxon>
        <taxon>Hyphomicrobiales</taxon>
        <taxon>Rhizobiaceae</taxon>
        <taxon>Aliirhizobium</taxon>
    </lineage>
</organism>
<name>A0A7W6XAR2_9HYPH</name>
<dbReference type="Proteomes" id="UP000520770">
    <property type="component" value="Unassembled WGS sequence"/>
</dbReference>
<proteinExistence type="predicted"/>